<dbReference type="InterPro" id="IPR029062">
    <property type="entry name" value="Class_I_gatase-like"/>
</dbReference>
<feature type="transmembrane region" description="Helical" evidence="1">
    <location>
        <begin position="61"/>
        <end position="83"/>
    </location>
</feature>
<feature type="transmembrane region" description="Helical" evidence="1">
    <location>
        <begin position="12"/>
        <end position="31"/>
    </location>
</feature>
<organism evidence="4 5">
    <name type="scientific">Pseudoruegeria aquimaris</name>
    <dbReference type="NCBI Taxonomy" id="393663"/>
    <lineage>
        <taxon>Bacteria</taxon>
        <taxon>Pseudomonadati</taxon>
        <taxon>Pseudomonadota</taxon>
        <taxon>Alphaproteobacteria</taxon>
        <taxon>Rhodobacterales</taxon>
        <taxon>Roseobacteraceae</taxon>
        <taxon>Pseudoruegeria</taxon>
    </lineage>
</organism>
<dbReference type="RefSeq" id="WP_085868492.1">
    <property type="nucleotide sequence ID" value="NZ_FWFQ01000012.1"/>
</dbReference>
<evidence type="ECO:0000259" key="2">
    <source>
        <dbReference type="Pfam" id="PF07584"/>
    </source>
</evidence>
<evidence type="ECO:0008006" key="6">
    <source>
        <dbReference type="Google" id="ProtNLM"/>
    </source>
</evidence>
<evidence type="ECO:0000313" key="5">
    <source>
        <dbReference type="Proteomes" id="UP000193409"/>
    </source>
</evidence>
<sequence length="941" mass="99263">MLVLGPIGFTAPWLLLGLLVLPVLWILLRVVPPAPIRRRFPGVVLLLGLKDEESETDRTPWWLLLLRLAAVAALILGFSGPVLNPQPQRAGEGPLLIVMDGTWASAQAWPRRIQRAEALLEEAGRAGRSVAVVTLTELPPAGDLPFQSADAWKNRLAGVSPKAHAPSAAALADWGLALPQVDFETYWISDGLAREGRETLLAALQTRGAVTVFQPPTASLGLRPAIYADGVIEITVLRDLTAVAQSVSVAAIGLDPAGTERALASGTATFDAGAGEAVVTLALPPELRNRVSRFTVAGVRSAGAVALTDDALKRREVALIAGREDREGLELLSPLHYLRQALAPTADLLEGGLTELLPANPDAIILADVATLAPAEAAALLDWVEAGGLLLRFAGPRLAASDVSRAEEDPLMPVRLREGGRTVGGAMSWGAPKRLRAFTDGSPFFGLPVPREVEVSAQVLAQPDPELASRTIAVLEDGTPLVTRKPLGDGQVVLFHVTANAEWSSLPLSGLFVQMLERLAVSTRPDRPSAEDLAGTSWQPVRVLDAFGGFAEAGALAGVAGEVLAAGQAGPTSPPGLYASGDRAIALNVLGPEATLARAEWPVGVPVEGLAVAREFGLKGPLLAAALALLLLDILASLLVGGRLSGLLSRGTRTAAFLLAAGLGALFLQASPLAAQQAEAPAQAAPSEAAEALALAATRDVVLAHVVTGDPALDRVAQAGLRGLGRTLRQRTAIEPAEPIAVNLETDELAFFPFLYWPVSENQPLPSDEAYAKLNRYLRTGGMILFDTRDADVSGYAGQTPQARRLQQLAAPLDIPPLEQIPADHVLTRTFYLLQDFPGRHAGREVWVEAAPPDAVQIEGMPFRNLNDGVTPVVIGGNDWASAWAIDESGNRLFPVGRGFGGEMQREIALRFGVNLVMHVLTGNYKSDQVHVPALLDRLGQ</sequence>
<dbReference type="Gene3D" id="3.40.50.12140">
    <property type="entry name" value="Domain of unknown function DUF4159"/>
    <property type="match status" value="1"/>
</dbReference>
<dbReference type="Pfam" id="PF13709">
    <property type="entry name" value="DUF4159"/>
    <property type="match status" value="1"/>
</dbReference>
<dbReference type="Pfam" id="PF07584">
    <property type="entry name" value="BatA"/>
    <property type="match status" value="1"/>
</dbReference>
<feature type="domain" description="DUF4159" evidence="3">
    <location>
        <begin position="703"/>
        <end position="921"/>
    </location>
</feature>
<dbReference type="PANTHER" id="PTHR37464">
    <property type="entry name" value="BLL2463 PROTEIN"/>
    <property type="match status" value="1"/>
</dbReference>
<dbReference type="AlphaFoldDB" id="A0A1Y5SET8"/>
<keyword evidence="1" id="KW-0812">Transmembrane</keyword>
<dbReference type="Proteomes" id="UP000193409">
    <property type="component" value="Unassembled WGS sequence"/>
</dbReference>
<gene>
    <name evidence="4" type="ORF">PSA7680_01926</name>
</gene>
<feature type="domain" description="Aerotolerance regulator N-terminal" evidence="2">
    <location>
        <begin position="7"/>
        <end position="81"/>
    </location>
</feature>
<dbReference type="PANTHER" id="PTHR37464:SF1">
    <property type="entry name" value="BLL2463 PROTEIN"/>
    <property type="match status" value="1"/>
</dbReference>
<dbReference type="InterPro" id="IPR024163">
    <property type="entry name" value="Aerotolerance_reg_N"/>
</dbReference>
<keyword evidence="5" id="KW-1185">Reference proteome</keyword>
<keyword evidence="1" id="KW-1133">Transmembrane helix</keyword>
<dbReference type="EMBL" id="FWFQ01000012">
    <property type="protein sequence ID" value="SLN39163.1"/>
    <property type="molecule type" value="Genomic_DNA"/>
</dbReference>
<keyword evidence="1" id="KW-0472">Membrane</keyword>
<dbReference type="OrthoDB" id="9773014at2"/>
<proteinExistence type="predicted"/>
<feature type="transmembrane region" description="Helical" evidence="1">
    <location>
        <begin position="622"/>
        <end position="642"/>
    </location>
</feature>
<dbReference type="Gene3D" id="3.40.50.880">
    <property type="match status" value="1"/>
</dbReference>
<feature type="transmembrane region" description="Helical" evidence="1">
    <location>
        <begin position="654"/>
        <end position="675"/>
    </location>
</feature>
<evidence type="ECO:0000259" key="3">
    <source>
        <dbReference type="Pfam" id="PF13709"/>
    </source>
</evidence>
<name>A0A1Y5SET8_9RHOB</name>
<accession>A0A1Y5SET8</accession>
<reference evidence="4 5" key="1">
    <citation type="submission" date="2017-03" db="EMBL/GenBank/DDBJ databases">
        <authorList>
            <person name="Afonso C.L."/>
            <person name="Miller P.J."/>
            <person name="Scott M.A."/>
            <person name="Spackman E."/>
            <person name="Goraichik I."/>
            <person name="Dimitrov K.M."/>
            <person name="Suarez D.L."/>
            <person name="Swayne D.E."/>
        </authorList>
    </citation>
    <scope>NUCLEOTIDE SEQUENCE [LARGE SCALE GENOMIC DNA]</scope>
    <source>
        <strain evidence="4 5">CECT 7680</strain>
    </source>
</reference>
<dbReference type="CDD" id="cd03143">
    <property type="entry name" value="A4_beta-galactosidase_middle_domain"/>
    <property type="match status" value="1"/>
</dbReference>
<protein>
    <recommendedName>
        <fullName evidence="6">LytTR family transcriptional regulator</fullName>
    </recommendedName>
</protein>
<dbReference type="InterPro" id="IPR025297">
    <property type="entry name" value="DUF4159"/>
</dbReference>
<dbReference type="SUPFAM" id="SSF52317">
    <property type="entry name" value="Class I glutamine amidotransferase-like"/>
    <property type="match status" value="1"/>
</dbReference>
<dbReference type="NCBIfam" id="TIGR02226">
    <property type="entry name" value="two_anch"/>
    <property type="match status" value="1"/>
</dbReference>
<evidence type="ECO:0000256" key="1">
    <source>
        <dbReference type="SAM" id="Phobius"/>
    </source>
</evidence>
<dbReference type="InterPro" id="IPR011933">
    <property type="entry name" value="Double_TM_dom"/>
</dbReference>
<evidence type="ECO:0000313" key="4">
    <source>
        <dbReference type="EMBL" id="SLN39163.1"/>
    </source>
</evidence>